<proteinExistence type="predicted"/>
<dbReference type="OrthoDB" id="3027707at2759"/>
<keyword evidence="1" id="KW-0812">Transmembrane</keyword>
<keyword evidence="3" id="KW-1185">Reference proteome</keyword>
<dbReference type="EMBL" id="ML769404">
    <property type="protein sequence ID" value="KAE9406063.1"/>
    <property type="molecule type" value="Genomic_DNA"/>
</dbReference>
<keyword evidence="1" id="KW-0472">Membrane</keyword>
<evidence type="ECO:0000256" key="1">
    <source>
        <dbReference type="SAM" id="Phobius"/>
    </source>
</evidence>
<name>A0A6A4I896_9AGAR</name>
<feature type="transmembrane region" description="Helical" evidence="1">
    <location>
        <begin position="39"/>
        <end position="57"/>
    </location>
</feature>
<gene>
    <name evidence="2" type="ORF">BT96DRAFT_279524</name>
</gene>
<dbReference type="Proteomes" id="UP000799118">
    <property type="component" value="Unassembled WGS sequence"/>
</dbReference>
<accession>A0A6A4I896</accession>
<keyword evidence="1" id="KW-1133">Transmembrane helix</keyword>
<protein>
    <submittedName>
        <fullName evidence="2">Uncharacterized protein</fullName>
    </submittedName>
</protein>
<evidence type="ECO:0000313" key="2">
    <source>
        <dbReference type="EMBL" id="KAE9406063.1"/>
    </source>
</evidence>
<reference evidence="2" key="1">
    <citation type="journal article" date="2019" name="Environ. Microbiol.">
        <title>Fungal ecological strategies reflected in gene transcription - a case study of two litter decomposers.</title>
        <authorList>
            <person name="Barbi F."/>
            <person name="Kohler A."/>
            <person name="Barry K."/>
            <person name="Baskaran P."/>
            <person name="Daum C."/>
            <person name="Fauchery L."/>
            <person name="Ihrmark K."/>
            <person name="Kuo A."/>
            <person name="LaButti K."/>
            <person name="Lipzen A."/>
            <person name="Morin E."/>
            <person name="Grigoriev I.V."/>
            <person name="Henrissat B."/>
            <person name="Lindahl B."/>
            <person name="Martin F."/>
        </authorList>
    </citation>
    <scope>NUCLEOTIDE SEQUENCE</scope>
    <source>
        <strain evidence="2">JB14</strain>
    </source>
</reference>
<organism evidence="2 3">
    <name type="scientific">Gymnopus androsaceus JB14</name>
    <dbReference type="NCBI Taxonomy" id="1447944"/>
    <lineage>
        <taxon>Eukaryota</taxon>
        <taxon>Fungi</taxon>
        <taxon>Dikarya</taxon>
        <taxon>Basidiomycota</taxon>
        <taxon>Agaricomycotina</taxon>
        <taxon>Agaricomycetes</taxon>
        <taxon>Agaricomycetidae</taxon>
        <taxon>Agaricales</taxon>
        <taxon>Marasmiineae</taxon>
        <taxon>Omphalotaceae</taxon>
        <taxon>Gymnopus</taxon>
    </lineage>
</organism>
<evidence type="ECO:0000313" key="3">
    <source>
        <dbReference type="Proteomes" id="UP000799118"/>
    </source>
</evidence>
<dbReference type="AlphaFoldDB" id="A0A6A4I896"/>
<sequence length="137" mass="15432">MLYEFVTLTLSLIRILKWRKTIPKHIRAPIIDNLWRDGVLYFSFMLVSGFVNIGLVLQQGVPQLRTGGAQLQAALHSILSTRIVLHLAKSNDPRDITAPGVSAYLNQTRDGIFTSHFATMDHSGFDTSQITHTRQED</sequence>